<dbReference type="RefSeq" id="XP_007392143.1">
    <property type="nucleotide sequence ID" value="XM_007392081.1"/>
</dbReference>
<name>K5WJJ6_PHACS</name>
<evidence type="ECO:0000313" key="3">
    <source>
        <dbReference type="Proteomes" id="UP000008370"/>
    </source>
</evidence>
<dbReference type="HOGENOM" id="CLU_175748_1_0_1"/>
<proteinExistence type="predicted"/>
<keyword evidence="3" id="KW-1185">Reference proteome</keyword>
<accession>K5WJJ6</accession>
<organism evidence="2 3">
    <name type="scientific">Phanerochaete carnosa (strain HHB-10118-sp)</name>
    <name type="common">White-rot fungus</name>
    <name type="synonym">Peniophora carnosa</name>
    <dbReference type="NCBI Taxonomy" id="650164"/>
    <lineage>
        <taxon>Eukaryota</taxon>
        <taxon>Fungi</taxon>
        <taxon>Dikarya</taxon>
        <taxon>Basidiomycota</taxon>
        <taxon>Agaricomycotina</taxon>
        <taxon>Agaricomycetes</taxon>
        <taxon>Polyporales</taxon>
        <taxon>Phanerochaetaceae</taxon>
        <taxon>Phanerochaete</taxon>
    </lineage>
</organism>
<dbReference type="KEGG" id="pco:PHACADRAFT_114538"/>
<dbReference type="PANTHER" id="PTHR14256">
    <property type="entry name" value="NADH-UBIQUINONE OXIDOREDUCTASE MLRQ SUBUNIT"/>
    <property type="match status" value="1"/>
</dbReference>
<protein>
    <submittedName>
        <fullName evidence="2">Uncharacterized protein</fullName>
    </submittedName>
</protein>
<dbReference type="STRING" id="650164.K5WJJ6"/>
<keyword evidence="1" id="KW-1133">Transmembrane helix</keyword>
<feature type="transmembrane region" description="Helical" evidence="1">
    <location>
        <begin position="18"/>
        <end position="41"/>
    </location>
</feature>
<evidence type="ECO:0000256" key="1">
    <source>
        <dbReference type="SAM" id="Phobius"/>
    </source>
</evidence>
<sequence length="87" mass="9781">MAGGPSNSKLGRGFLRNWFAVEATPLYAIVGIVVVGGTWYLSRLARGSSVVWTKENPTPWNDIKPNESTKILNVNHQLDKSWERRKL</sequence>
<dbReference type="Proteomes" id="UP000008370">
    <property type="component" value="Unassembled WGS sequence"/>
</dbReference>
<dbReference type="InterPro" id="IPR010530">
    <property type="entry name" value="B12D"/>
</dbReference>
<dbReference type="GeneID" id="18907715"/>
<dbReference type="Pfam" id="PF06522">
    <property type="entry name" value="B12D"/>
    <property type="match status" value="1"/>
</dbReference>
<dbReference type="AlphaFoldDB" id="K5WJJ6"/>
<gene>
    <name evidence="2" type="ORF">PHACADRAFT_114538</name>
</gene>
<dbReference type="PANTHER" id="PTHR14256:SF1">
    <property type="entry name" value="GEO09626P1"/>
    <property type="match status" value="1"/>
</dbReference>
<reference evidence="2 3" key="1">
    <citation type="journal article" date="2012" name="BMC Genomics">
        <title>Comparative genomics of the white-rot fungi, Phanerochaete carnosa and P. chrysosporium, to elucidate the genetic basis of the distinct wood types they colonize.</title>
        <authorList>
            <person name="Suzuki H."/>
            <person name="MacDonald J."/>
            <person name="Syed K."/>
            <person name="Salamov A."/>
            <person name="Hori C."/>
            <person name="Aerts A."/>
            <person name="Henrissat B."/>
            <person name="Wiebenga A."/>
            <person name="vanKuyk P.A."/>
            <person name="Barry K."/>
            <person name="Lindquist E."/>
            <person name="LaButti K."/>
            <person name="Lapidus A."/>
            <person name="Lucas S."/>
            <person name="Coutinho P."/>
            <person name="Gong Y."/>
            <person name="Samejima M."/>
            <person name="Mahadevan R."/>
            <person name="Abou-Zaid M."/>
            <person name="de Vries R.P."/>
            <person name="Igarashi K."/>
            <person name="Yadav J.S."/>
            <person name="Grigoriev I.V."/>
            <person name="Master E.R."/>
        </authorList>
    </citation>
    <scope>NUCLEOTIDE SEQUENCE [LARGE SCALE GENOMIC DNA]</scope>
    <source>
        <strain evidence="2 3">HHB-10118-sp</strain>
    </source>
</reference>
<evidence type="ECO:0000313" key="2">
    <source>
        <dbReference type="EMBL" id="EKM59585.1"/>
    </source>
</evidence>
<keyword evidence="1" id="KW-0472">Membrane</keyword>
<dbReference type="EMBL" id="JH930469">
    <property type="protein sequence ID" value="EKM59585.1"/>
    <property type="molecule type" value="Genomic_DNA"/>
</dbReference>
<dbReference type="InParanoid" id="K5WJJ6"/>
<dbReference type="OrthoDB" id="5511684at2759"/>
<keyword evidence="1" id="KW-0812">Transmembrane</keyword>